<proteinExistence type="predicted"/>
<organism evidence="2 3">
    <name type="scientific">Actinacidiphila polyblastidii</name>
    <dbReference type="NCBI Taxonomy" id="3110430"/>
    <lineage>
        <taxon>Bacteria</taxon>
        <taxon>Bacillati</taxon>
        <taxon>Actinomycetota</taxon>
        <taxon>Actinomycetes</taxon>
        <taxon>Kitasatosporales</taxon>
        <taxon>Streptomycetaceae</taxon>
        <taxon>Actinacidiphila</taxon>
    </lineage>
</organism>
<dbReference type="SUPFAM" id="SSF52091">
    <property type="entry name" value="SpoIIaa-like"/>
    <property type="match status" value="1"/>
</dbReference>
<dbReference type="Proteomes" id="UP001344658">
    <property type="component" value="Unassembled WGS sequence"/>
</dbReference>
<reference evidence="2 3" key="1">
    <citation type="submission" date="2023-12" db="EMBL/GenBank/DDBJ databases">
        <title>Streptomyces sp. V4-01.</title>
        <authorList>
            <person name="Somphong A."/>
            <person name="Phongsopitanun W."/>
        </authorList>
    </citation>
    <scope>NUCLEOTIDE SEQUENCE [LARGE SCALE GENOMIC DNA]</scope>
    <source>
        <strain evidence="2 3">V4-01</strain>
    </source>
</reference>
<dbReference type="EMBL" id="JAZEWV010000014">
    <property type="protein sequence ID" value="MEE4544070.1"/>
    <property type="molecule type" value="Genomic_DNA"/>
</dbReference>
<dbReference type="RefSeq" id="WP_330797023.1">
    <property type="nucleotide sequence ID" value="NZ_JAZEWV010000014.1"/>
</dbReference>
<evidence type="ECO:0000313" key="2">
    <source>
        <dbReference type="EMBL" id="MEE4544070.1"/>
    </source>
</evidence>
<keyword evidence="3" id="KW-1185">Reference proteome</keyword>
<gene>
    <name evidence="2" type="ORF">V2S66_19090</name>
</gene>
<comment type="caution">
    <text evidence="2">The sequence shown here is derived from an EMBL/GenBank/DDBJ whole genome shotgun (WGS) entry which is preliminary data.</text>
</comment>
<feature type="domain" description="STAS" evidence="1">
    <location>
        <begin position="9"/>
        <end position="105"/>
    </location>
</feature>
<accession>A0ABU7PE29</accession>
<evidence type="ECO:0000313" key="3">
    <source>
        <dbReference type="Proteomes" id="UP001344658"/>
    </source>
</evidence>
<dbReference type="CDD" id="cd07043">
    <property type="entry name" value="STAS_anti-anti-sigma_factors"/>
    <property type="match status" value="1"/>
</dbReference>
<dbReference type="Pfam" id="PF01740">
    <property type="entry name" value="STAS"/>
    <property type="match status" value="1"/>
</dbReference>
<sequence>MTSRCFIGPHHTVLELNDVVDHDTSTAVEEELRRLLPLSGPRAVVVDIRTSPVTSATLHLLLRLRATAEARSTALCVAARDPLARRVFRMTGLSRTLRVAATVGGALALARTCGPAAALPRHRHGCVRYTHEGELPC</sequence>
<name>A0ABU7PE29_9ACTN</name>
<dbReference type="Gene3D" id="3.30.750.24">
    <property type="entry name" value="STAS domain"/>
    <property type="match status" value="1"/>
</dbReference>
<dbReference type="InterPro" id="IPR002645">
    <property type="entry name" value="STAS_dom"/>
</dbReference>
<protein>
    <submittedName>
        <fullName evidence="2">STAS domain-containing protein</fullName>
    </submittedName>
</protein>
<evidence type="ECO:0000259" key="1">
    <source>
        <dbReference type="Pfam" id="PF01740"/>
    </source>
</evidence>
<dbReference type="InterPro" id="IPR036513">
    <property type="entry name" value="STAS_dom_sf"/>
</dbReference>